<feature type="region of interest" description="Disordered" evidence="1">
    <location>
        <begin position="1"/>
        <end position="63"/>
    </location>
</feature>
<evidence type="ECO:0000313" key="3">
    <source>
        <dbReference type="Proteomes" id="UP000789405"/>
    </source>
</evidence>
<keyword evidence="3" id="KW-1185">Reference proteome</keyword>
<comment type="caution">
    <text evidence="2">The sequence shown here is derived from an EMBL/GenBank/DDBJ whole genome shotgun (WGS) entry which is preliminary data.</text>
</comment>
<sequence>MNQSTNQTFSSQPQNNNNQSINQPIGSRSQNNNGQLQRPHNIGSSQNAGGLFQGAPNTGMQLLRPQNSTNLFANTFIDVQQYNDLIGGIDLFPGTQGVENPPPQDDQFSTLLISGHSFP</sequence>
<accession>A0A9N9ERV0</accession>
<reference evidence="2" key="1">
    <citation type="submission" date="2021-06" db="EMBL/GenBank/DDBJ databases">
        <authorList>
            <person name="Kallberg Y."/>
            <person name="Tangrot J."/>
            <person name="Rosling A."/>
        </authorList>
    </citation>
    <scope>NUCLEOTIDE SEQUENCE</scope>
    <source>
        <strain evidence="2">MA453B</strain>
    </source>
</reference>
<dbReference type="AlphaFoldDB" id="A0A9N9ERV0"/>
<feature type="compositionally biased region" description="Low complexity" evidence="1">
    <location>
        <begin position="1"/>
        <end position="25"/>
    </location>
</feature>
<protein>
    <submittedName>
        <fullName evidence="2">19749_t:CDS:1</fullName>
    </submittedName>
</protein>
<feature type="compositionally biased region" description="Polar residues" evidence="1">
    <location>
        <begin position="26"/>
        <end position="48"/>
    </location>
</feature>
<name>A0A9N9ERV0_9GLOM</name>
<gene>
    <name evidence="2" type="ORF">DERYTH_LOCUS12477</name>
</gene>
<evidence type="ECO:0000256" key="1">
    <source>
        <dbReference type="SAM" id="MobiDB-lite"/>
    </source>
</evidence>
<evidence type="ECO:0000313" key="2">
    <source>
        <dbReference type="EMBL" id="CAG8692603.1"/>
    </source>
</evidence>
<dbReference type="OrthoDB" id="2441993at2759"/>
<dbReference type="EMBL" id="CAJVPY010008192">
    <property type="protein sequence ID" value="CAG8692603.1"/>
    <property type="molecule type" value="Genomic_DNA"/>
</dbReference>
<dbReference type="Proteomes" id="UP000789405">
    <property type="component" value="Unassembled WGS sequence"/>
</dbReference>
<proteinExistence type="predicted"/>
<organism evidence="2 3">
    <name type="scientific">Dentiscutata erythropus</name>
    <dbReference type="NCBI Taxonomy" id="1348616"/>
    <lineage>
        <taxon>Eukaryota</taxon>
        <taxon>Fungi</taxon>
        <taxon>Fungi incertae sedis</taxon>
        <taxon>Mucoromycota</taxon>
        <taxon>Glomeromycotina</taxon>
        <taxon>Glomeromycetes</taxon>
        <taxon>Diversisporales</taxon>
        <taxon>Gigasporaceae</taxon>
        <taxon>Dentiscutata</taxon>
    </lineage>
</organism>